<gene>
    <name evidence="6" type="primary">mmgB_2</name>
    <name evidence="6" type="ORF">BIN_B_04532</name>
</gene>
<dbReference type="InterPro" id="IPR006176">
    <property type="entry name" value="3-OHacyl-CoA_DH_NAD-bd"/>
</dbReference>
<dbReference type="Gene3D" id="3.40.50.720">
    <property type="entry name" value="NAD(P)-binding Rossmann-like Domain"/>
    <property type="match status" value="1"/>
</dbReference>
<accession>A0A653EYQ4</accession>
<dbReference type="InterPro" id="IPR008927">
    <property type="entry name" value="6-PGluconate_DH-like_C_sf"/>
</dbReference>
<dbReference type="PANTHER" id="PTHR48075">
    <property type="entry name" value="3-HYDROXYACYL-COA DEHYDROGENASE FAMILY PROTEIN"/>
    <property type="match status" value="1"/>
</dbReference>
<dbReference type="GO" id="GO:0008691">
    <property type="term" value="F:3-hydroxybutyryl-CoA dehydrogenase activity"/>
    <property type="evidence" value="ECO:0007669"/>
    <property type="project" value="TreeGrafter"/>
</dbReference>
<sequence>MVENLPIKQELFERLAALAPGAVLATNTSVLPIGGVGERVGHDVPGFIGNRLQHALWREAMALVAEGVCDAETVDLVVRNTIGLRLGTLGPLENADYIGLDLTLAIHDAVIPSLNHDPHPSPLLRELVAAGQHGARTGHGFIDWPAGPREATTARLAHHITAQLENRRET</sequence>
<evidence type="ECO:0000256" key="1">
    <source>
        <dbReference type="ARBA" id="ARBA00005086"/>
    </source>
</evidence>
<dbReference type="Gene3D" id="1.10.1040.10">
    <property type="entry name" value="N-(1-d-carboxylethyl)-l-norvaline Dehydrogenase, domain 2"/>
    <property type="match status" value="1"/>
</dbReference>
<comment type="pathway">
    <text evidence="1">Lipid metabolism; butanoate metabolism.</text>
</comment>
<protein>
    <submittedName>
        <fullName evidence="6">Putative 3-hydroxybutyryl-CoA dehydrogenase</fullName>
    </submittedName>
</protein>
<organism evidence="6">
    <name type="scientific">Mycobacterium riyadhense</name>
    <dbReference type="NCBI Taxonomy" id="486698"/>
    <lineage>
        <taxon>Bacteria</taxon>
        <taxon>Bacillati</taxon>
        <taxon>Actinomycetota</taxon>
        <taxon>Actinomycetes</taxon>
        <taxon>Mycobacteriales</taxon>
        <taxon>Mycobacteriaceae</taxon>
        <taxon>Mycobacterium</taxon>
    </lineage>
</organism>
<name>A0A653EYQ4_9MYCO</name>
<comment type="similarity">
    <text evidence="2">Belongs to the 3-hydroxyacyl-CoA dehydrogenase family.</text>
</comment>
<proteinExistence type="inferred from homology"/>
<dbReference type="Pfam" id="PF02737">
    <property type="entry name" value="3HCDH_N"/>
    <property type="match status" value="1"/>
</dbReference>
<dbReference type="Pfam" id="PF00725">
    <property type="entry name" value="3HCDH"/>
    <property type="match status" value="1"/>
</dbReference>
<keyword evidence="3" id="KW-0560">Oxidoreductase</keyword>
<evidence type="ECO:0000259" key="4">
    <source>
        <dbReference type="Pfam" id="PF00725"/>
    </source>
</evidence>
<dbReference type="GO" id="GO:0006635">
    <property type="term" value="P:fatty acid beta-oxidation"/>
    <property type="evidence" value="ECO:0007669"/>
    <property type="project" value="TreeGrafter"/>
</dbReference>
<dbReference type="SUPFAM" id="SSF48179">
    <property type="entry name" value="6-phosphogluconate dehydrogenase C-terminal domain-like"/>
    <property type="match status" value="1"/>
</dbReference>
<dbReference type="GO" id="GO:0070403">
    <property type="term" value="F:NAD+ binding"/>
    <property type="evidence" value="ECO:0007669"/>
    <property type="project" value="InterPro"/>
</dbReference>
<evidence type="ECO:0000256" key="3">
    <source>
        <dbReference type="ARBA" id="ARBA00023002"/>
    </source>
</evidence>
<reference evidence="6" key="1">
    <citation type="submission" date="2019-05" db="EMBL/GenBank/DDBJ databases">
        <authorList>
            <person name="Naeem R."/>
            <person name="Antony C."/>
            <person name="Guan Q."/>
        </authorList>
    </citation>
    <scope>NUCLEOTIDE SEQUENCE</scope>
    <source>
        <strain evidence="6">2</strain>
    </source>
</reference>
<dbReference type="InterPro" id="IPR013328">
    <property type="entry name" value="6PGD_dom2"/>
</dbReference>
<evidence type="ECO:0000256" key="2">
    <source>
        <dbReference type="ARBA" id="ARBA00009463"/>
    </source>
</evidence>
<dbReference type="InterPro" id="IPR006108">
    <property type="entry name" value="3HC_DH_C"/>
</dbReference>
<evidence type="ECO:0000313" key="6">
    <source>
        <dbReference type="EMBL" id="VTP02473.1"/>
    </source>
</evidence>
<feature type="domain" description="3-hydroxyacyl-CoA dehydrogenase C-terminal" evidence="4">
    <location>
        <begin position="46"/>
        <end position="144"/>
    </location>
</feature>
<dbReference type="EMBL" id="LR589134">
    <property type="protein sequence ID" value="VTP02473.1"/>
    <property type="molecule type" value="Genomic_DNA"/>
</dbReference>
<evidence type="ECO:0000259" key="5">
    <source>
        <dbReference type="Pfam" id="PF02737"/>
    </source>
</evidence>
<dbReference type="PANTHER" id="PTHR48075:SF5">
    <property type="entry name" value="3-HYDROXYBUTYRYL-COA DEHYDROGENASE"/>
    <property type="match status" value="1"/>
</dbReference>
<dbReference type="AlphaFoldDB" id="A0A653EYQ4"/>
<feature type="domain" description="3-hydroxyacyl-CoA dehydrogenase NAD binding" evidence="5">
    <location>
        <begin position="2"/>
        <end position="42"/>
    </location>
</feature>